<keyword evidence="2" id="KW-0808">Transferase</keyword>
<dbReference type="InterPro" id="IPR050306">
    <property type="entry name" value="PfkB_Carbo_kinase"/>
</dbReference>
<dbReference type="Pfam" id="PF00294">
    <property type="entry name" value="PfkB"/>
    <property type="match status" value="1"/>
</dbReference>
<evidence type="ECO:0000259" key="4">
    <source>
        <dbReference type="Pfam" id="PF00294"/>
    </source>
</evidence>
<comment type="similarity">
    <text evidence="1">Belongs to the carbohydrate kinase PfkB family.</text>
</comment>
<dbReference type="GO" id="GO:0006974">
    <property type="term" value="P:DNA damage response"/>
    <property type="evidence" value="ECO:0007669"/>
    <property type="project" value="TreeGrafter"/>
</dbReference>
<evidence type="ECO:0000256" key="1">
    <source>
        <dbReference type="ARBA" id="ARBA00010688"/>
    </source>
</evidence>
<dbReference type="InterPro" id="IPR002139">
    <property type="entry name" value="Ribo/fructo_kinase"/>
</dbReference>
<protein>
    <submittedName>
        <fullName evidence="5">Sugar kinase</fullName>
    </submittedName>
</protein>
<dbReference type="EMBL" id="VDUY01000001">
    <property type="protein sequence ID" value="TXL68507.1"/>
    <property type="molecule type" value="Genomic_DNA"/>
</dbReference>
<dbReference type="RefSeq" id="WP_147702647.1">
    <property type="nucleotide sequence ID" value="NZ_VDUY01000001.1"/>
</dbReference>
<dbReference type="CDD" id="cd01166">
    <property type="entry name" value="KdgK"/>
    <property type="match status" value="1"/>
</dbReference>
<dbReference type="GO" id="GO:0005829">
    <property type="term" value="C:cytosol"/>
    <property type="evidence" value="ECO:0007669"/>
    <property type="project" value="TreeGrafter"/>
</dbReference>
<accession>A0A5C8P5S5</accession>
<feature type="domain" description="Carbohydrate kinase PfkB" evidence="4">
    <location>
        <begin position="21"/>
        <end position="292"/>
    </location>
</feature>
<proteinExistence type="inferred from homology"/>
<dbReference type="Gene3D" id="3.40.1190.20">
    <property type="match status" value="1"/>
</dbReference>
<name>A0A5C8P5S5_9BURK</name>
<reference evidence="5 6" key="1">
    <citation type="submission" date="2019-06" db="EMBL/GenBank/DDBJ databases">
        <title>Quisquiliibacterium sp. nov., isolated from a maize field.</title>
        <authorList>
            <person name="Lin S.-Y."/>
            <person name="Tsai C.-F."/>
            <person name="Young C.-C."/>
        </authorList>
    </citation>
    <scope>NUCLEOTIDE SEQUENCE [LARGE SCALE GENOMIC DNA]</scope>
    <source>
        <strain evidence="5 6">CC-CFT501</strain>
    </source>
</reference>
<evidence type="ECO:0000256" key="2">
    <source>
        <dbReference type="ARBA" id="ARBA00022679"/>
    </source>
</evidence>
<dbReference type="PRINTS" id="PR00990">
    <property type="entry name" value="RIBOKINASE"/>
</dbReference>
<organism evidence="5 6">
    <name type="scientific">Zeimonas arvi</name>
    <dbReference type="NCBI Taxonomy" id="2498847"/>
    <lineage>
        <taxon>Bacteria</taxon>
        <taxon>Pseudomonadati</taxon>
        <taxon>Pseudomonadota</taxon>
        <taxon>Betaproteobacteria</taxon>
        <taxon>Burkholderiales</taxon>
        <taxon>Burkholderiaceae</taxon>
        <taxon>Zeimonas</taxon>
    </lineage>
</organism>
<keyword evidence="3 5" id="KW-0418">Kinase</keyword>
<evidence type="ECO:0000256" key="3">
    <source>
        <dbReference type="ARBA" id="ARBA00022777"/>
    </source>
</evidence>
<dbReference type="InterPro" id="IPR011611">
    <property type="entry name" value="PfkB_dom"/>
</dbReference>
<dbReference type="OrthoDB" id="9795789at2"/>
<dbReference type="SUPFAM" id="SSF53613">
    <property type="entry name" value="Ribokinase-like"/>
    <property type="match status" value="1"/>
</dbReference>
<dbReference type="Proteomes" id="UP000321548">
    <property type="component" value="Unassembled WGS sequence"/>
</dbReference>
<evidence type="ECO:0000313" key="6">
    <source>
        <dbReference type="Proteomes" id="UP000321548"/>
    </source>
</evidence>
<dbReference type="PANTHER" id="PTHR43085">
    <property type="entry name" value="HEXOKINASE FAMILY MEMBER"/>
    <property type="match status" value="1"/>
</dbReference>
<dbReference type="GO" id="GO:0008673">
    <property type="term" value="F:2-dehydro-3-deoxygluconokinase activity"/>
    <property type="evidence" value="ECO:0007669"/>
    <property type="project" value="TreeGrafter"/>
</dbReference>
<evidence type="ECO:0000313" key="5">
    <source>
        <dbReference type="EMBL" id="TXL68507.1"/>
    </source>
</evidence>
<dbReference type="GO" id="GO:0042840">
    <property type="term" value="P:D-glucuronate catabolic process"/>
    <property type="evidence" value="ECO:0007669"/>
    <property type="project" value="TreeGrafter"/>
</dbReference>
<comment type="caution">
    <text evidence="5">The sequence shown here is derived from an EMBL/GenBank/DDBJ whole genome shotgun (WGS) entry which is preliminary data.</text>
</comment>
<gene>
    <name evidence="5" type="ORF">FHP08_02155</name>
</gene>
<keyword evidence="6" id="KW-1185">Reference proteome</keyword>
<dbReference type="InterPro" id="IPR029056">
    <property type="entry name" value="Ribokinase-like"/>
</dbReference>
<dbReference type="AlphaFoldDB" id="A0A5C8P5S5"/>
<dbReference type="GO" id="GO:0019698">
    <property type="term" value="P:D-galacturonate catabolic process"/>
    <property type="evidence" value="ECO:0007669"/>
    <property type="project" value="TreeGrafter"/>
</dbReference>
<dbReference type="PANTHER" id="PTHR43085:SF15">
    <property type="entry name" value="2-DEHYDRO-3-DEOXYGLUCONOKINASE"/>
    <property type="match status" value="1"/>
</dbReference>
<sequence>MADIVAIGEPLFEFNQLPGQTLYRQGFGGDTANFAVAAARAGASVAYLTSLGDEAFGRQFLDLWDREGVDHSAVTLDPEAPTGIYFVSHGPAGHEFTYRRSGSAASRMRFTEAFAERVAAAKWLHASGISQAIGPQACDAVFAAIDHARAHGTRVSYDLNFRPRLWPRARAAAIARATIAACDLFLPSIDEAATLFGIEDPHRLIAFAHELGARAVAVKLGARGALVSDGEAIHEVAAMRVEPVDATGAGDCFGGVTVARLLAGDTLAAAARAGCAAAALSTTGYGAIDPLPRREEIRAALGIPTGADW</sequence>